<comment type="caution">
    <text evidence="2">The sequence shown here is derived from an EMBL/GenBank/DDBJ whole genome shotgun (WGS) entry which is preliminary data.</text>
</comment>
<keyword evidence="3" id="KW-1185">Reference proteome</keyword>
<evidence type="ECO:0000313" key="2">
    <source>
        <dbReference type="EMBL" id="ORE87372.1"/>
    </source>
</evidence>
<dbReference type="Proteomes" id="UP000192342">
    <property type="component" value="Unassembled WGS sequence"/>
</dbReference>
<keyword evidence="1" id="KW-0472">Membrane</keyword>
<accession>A0A1Y1SFR2</accession>
<name>A0A1Y1SFR2_9GAMM</name>
<dbReference type="InterPro" id="IPR025489">
    <property type="entry name" value="DUF4381"/>
</dbReference>
<dbReference type="Pfam" id="PF14316">
    <property type="entry name" value="DUF4381"/>
    <property type="match status" value="1"/>
</dbReference>
<evidence type="ECO:0000256" key="1">
    <source>
        <dbReference type="SAM" id="Phobius"/>
    </source>
</evidence>
<protein>
    <recommendedName>
        <fullName evidence="4">DUF4381 domain-containing protein</fullName>
    </recommendedName>
</protein>
<dbReference type="STRING" id="1317117.ATO7_10032"/>
<evidence type="ECO:0008006" key="4">
    <source>
        <dbReference type="Google" id="ProtNLM"/>
    </source>
</evidence>
<evidence type="ECO:0000313" key="3">
    <source>
        <dbReference type="Proteomes" id="UP000192342"/>
    </source>
</evidence>
<keyword evidence="1" id="KW-1133">Transmembrane helix</keyword>
<proteinExistence type="predicted"/>
<sequence length="162" mass="17891">MTPGADPLANLKPIHLPAEPGWWPPAPGWWLLALSVVVLTIGMVLAWRHWRRRRAPVRQADAELARISAETDAVRQLSALNQLLRRVAARVYGPGAASLAPAQWSEFLTTHAPAGDQNPLRWQQLAQAPYRGIDASDDTLSIDALGMTRAWIQANLKRARPC</sequence>
<dbReference type="EMBL" id="AQQV01000002">
    <property type="protein sequence ID" value="ORE87372.1"/>
    <property type="molecule type" value="Genomic_DNA"/>
</dbReference>
<feature type="transmembrane region" description="Helical" evidence="1">
    <location>
        <begin position="29"/>
        <end position="47"/>
    </location>
</feature>
<gene>
    <name evidence="2" type="ORF">ATO7_10032</name>
</gene>
<dbReference type="AlphaFoldDB" id="A0A1Y1SFR2"/>
<reference evidence="2 3" key="1">
    <citation type="submission" date="2013-04" db="EMBL/GenBank/DDBJ databases">
        <title>Oceanococcus atlanticus 22II-S10r2 Genome Sequencing.</title>
        <authorList>
            <person name="Lai Q."/>
            <person name="Li G."/>
            <person name="Shao Z."/>
        </authorList>
    </citation>
    <scope>NUCLEOTIDE SEQUENCE [LARGE SCALE GENOMIC DNA]</scope>
    <source>
        <strain evidence="2 3">22II-S10r2</strain>
    </source>
</reference>
<organism evidence="2 3">
    <name type="scientific">Oceanococcus atlanticus</name>
    <dbReference type="NCBI Taxonomy" id="1317117"/>
    <lineage>
        <taxon>Bacteria</taxon>
        <taxon>Pseudomonadati</taxon>
        <taxon>Pseudomonadota</taxon>
        <taxon>Gammaproteobacteria</taxon>
        <taxon>Chromatiales</taxon>
        <taxon>Oceanococcaceae</taxon>
        <taxon>Oceanococcus</taxon>
    </lineage>
</organism>
<keyword evidence="1" id="KW-0812">Transmembrane</keyword>
<dbReference type="RefSeq" id="WP_083561613.1">
    <property type="nucleotide sequence ID" value="NZ_AQQV01000002.1"/>
</dbReference>